<protein>
    <recommendedName>
        <fullName evidence="1">MPN domain-containing protein</fullName>
    </recommendedName>
</protein>
<dbReference type="GO" id="GO:0003743">
    <property type="term" value="F:translation initiation factor activity"/>
    <property type="evidence" value="ECO:0007669"/>
    <property type="project" value="TreeGrafter"/>
</dbReference>
<accession>A0AAV5QKH8</accession>
<sequence length="311" mass="34356">MSEEILNLVRPNIATPIANASVSAFSVNPLTVKIQSPALLSILESSLRSEDNIRTIGALLGTRSDDGSELEIHDSYIIPHEEKDDEVTIDEHNHKSLFQLYRRSNPKNQIIGWFQTSNSLDTVTSLVHDFFNSADGTFPHAAVHLTLQSRDQDNNAIIPIVNTFVSTSVGSGNAESGSNSLFTQIPYEITYTSAESLALNQSMNSGEANLIDLHKSYNDLVQVEQNLAKVNKLLDANITYVEKILAGEIEVDGKVDKIGKFLISNLLLFSSNYEGFNSNFNNYIQDTLMIEYLVSSIKTQIELSAKLTTIV</sequence>
<dbReference type="GO" id="GO:0071541">
    <property type="term" value="C:eukaryotic translation initiation factor 3 complex, eIF3m"/>
    <property type="evidence" value="ECO:0007669"/>
    <property type="project" value="TreeGrafter"/>
</dbReference>
<reference evidence="2 3" key="1">
    <citation type="journal article" date="2023" name="Elife">
        <title>Identification of key yeast species and microbe-microbe interactions impacting larval growth of Drosophila in the wild.</title>
        <authorList>
            <person name="Mure A."/>
            <person name="Sugiura Y."/>
            <person name="Maeda R."/>
            <person name="Honda K."/>
            <person name="Sakurai N."/>
            <person name="Takahashi Y."/>
            <person name="Watada M."/>
            <person name="Katoh T."/>
            <person name="Gotoh A."/>
            <person name="Gotoh Y."/>
            <person name="Taniguchi I."/>
            <person name="Nakamura K."/>
            <person name="Hayashi T."/>
            <person name="Katayama T."/>
            <person name="Uemura T."/>
            <person name="Hattori Y."/>
        </authorList>
    </citation>
    <scope>NUCLEOTIDE SEQUENCE [LARGE SCALE GENOMIC DNA]</scope>
    <source>
        <strain evidence="2 3">SC-9</strain>
    </source>
</reference>
<evidence type="ECO:0000313" key="2">
    <source>
        <dbReference type="EMBL" id="GMM35292.1"/>
    </source>
</evidence>
<dbReference type="GO" id="GO:0008237">
    <property type="term" value="F:metallopeptidase activity"/>
    <property type="evidence" value="ECO:0007669"/>
    <property type="project" value="InterPro"/>
</dbReference>
<dbReference type="InterPro" id="IPR037518">
    <property type="entry name" value="MPN"/>
</dbReference>
<dbReference type="PROSITE" id="PS50249">
    <property type="entry name" value="MPN"/>
    <property type="match status" value="1"/>
</dbReference>
<dbReference type="GO" id="GO:0031369">
    <property type="term" value="F:translation initiation factor binding"/>
    <property type="evidence" value="ECO:0007669"/>
    <property type="project" value="TreeGrafter"/>
</dbReference>
<dbReference type="GeneID" id="90073271"/>
<gene>
    <name evidence="2" type="ORF">DASC09_026170</name>
</gene>
<comment type="caution">
    <text evidence="2">The sequence shown here is derived from an EMBL/GenBank/DDBJ whole genome shotgun (WGS) entry which is preliminary data.</text>
</comment>
<keyword evidence="3" id="KW-1185">Reference proteome</keyword>
<feature type="domain" description="MPN" evidence="1">
    <location>
        <begin position="32"/>
        <end position="166"/>
    </location>
</feature>
<dbReference type="EMBL" id="BTFZ01000006">
    <property type="protein sequence ID" value="GMM35292.1"/>
    <property type="molecule type" value="Genomic_DNA"/>
</dbReference>
<dbReference type="Pfam" id="PF01398">
    <property type="entry name" value="JAB"/>
    <property type="match status" value="1"/>
</dbReference>
<dbReference type="Pfam" id="PF13012">
    <property type="entry name" value="MitMem_reg"/>
    <property type="match status" value="1"/>
</dbReference>
<dbReference type="Proteomes" id="UP001360560">
    <property type="component" value="Unassembled WGS sequence"/>
</dbReference>
<dbReference type="Gene3D" id="3.40.140.10">
    <property type="entry name" value="Cytidine Deaminase, domain 2"/>
    <property type="match status" value="1"/>
</dbReference>
<dbReference type="PANTHER" id="PTHR10540:SF6">
    <property type="entry name" value="EUKARYOTIC TRANSLATION INITIATION FACTOR 3 SUBUNIT F"/>
    <property type="match status" value="1"/>
</dbReference>
<proteinExistence type="predicted"/>
<dbReference type="InterPro" id="IPR000555">
    <property type="entry name" value="JAMM/MPN+_dom"/>
</dbReference>
<evidence type="ECO:0000259" key="1">
    <source>
        <dbReference type="PROSITE" id="PS50249"/>
    </source>
</evidence>
<dbReference type="RefSeq" id="XP_064852292.1">
    <property type="nucleotide sequence ID" value="XM_064996220.1"/>
</dbReference>
<dbReference type="AlphaFoldDB" id="A0AAV5QKH8"/>
<dbReference type="InterPro" id="IPR024969">
    <property type="entry name" value="EIF3F/CSN6-like_C"/>
</dbReference>
<name>A0AAV5QKH8_9ASCO</name>
<organism evidence="2 3">
    <name type="scientific">Saccharomycopsis crataegensis</name>
    <dbReference type="NCBI Taxonomy" id="43959"/>
    <lineage>
        <taxon>Eukaryota</taxon>
        <taxon>Fungi</taxon>
        <taxon>Dikarya</taxon>
        <taxon>Ascomycota</taxon>
        <taxon>Saccharomycotina</taxon>
        <taxon>Saccharomycetes</taxon>
        <taxon>Saccharomycopsidaceae</taxon>
        <taxon>Saccharomycopsis</taxon>
    </lineage>
</organism>
<evidence type="ECO:0000313" key="3">
    <source>
        <dbReference type="Proteomes" id="UP001360560"/>
    </source>
</evidence>
<dbReference type="PANTHER" id="PTHR10540">
    <property type="entry name" value="EUKARYOTIC TRANSLATION INITIATION FACTOR 3 SUBUNIT F-RELATED"/>
    <property type="match status" value="1"/>
</dbReference>